<feature type="transmembrane region" description="Helical" evidence="1">
    <location>
        <begin position="106"/>
        <end position="122"/>
    </location>
</feature>
<keyword evidence="1" id="KW-0812">Transmembrane</keyword>
<organism evidence="2 3">
    <name type="scientific">BD1-7 clade bacterium</name>
    <dbReference type="NCBI Taxonomy" id="2029982"/>
    <lineage>
        <taxon>Bacteria</taxon>
        <taxon>Pseudomonadati</taxon>
        <taxon>Pseudomonadota</taxon>
        <taxon>Gammaproteobacteria</taxon>
        <taxon>Cellvibrionales</taxon>
        <taxon>Spongiibacteraceae</taxon>
        <taxon>BD1-7 clade</taxon>
    </lineage>
</organism>
<gene>
    <name evidence="2" type="ORF">DPBNPPHM_03962</name>
</gene>
<dbReference type="Proteomes" id="UP000434580">
    <property type="component" value="Unassembled WGS sequence"/>
</dbReference>
<evidence type="ECO:0000313" key="2">
    <source>
        <dbReference type="EMBL" id="CAA0102059.1"/>
    </source>
</evidence>
<proteinExistence type="predicted"/>
<keyword evidence="1" id="KW-0472">Membrane</keyword>
<protein>
    <submittedName>
        <fullName evidence="2">Uncharacterized protein</fullName>
    </submittedName>
</protein>
<sequence>MTDDLFRPPESSPPSPPQVEMASWKAITLALLLDIIATIAISVIAGVAYAVVLASQGMSEDQLAHALSNISPTGLFSLTIGGIGLMISVYAGYFCTLKNKTDARKNNAILMVLLGIFCLYAGDENQGIGVNIGLTLLSLLAVYIGHILALRKAATSPTQD</sequence>
<feature type="transmembrane region" description="Helical" evidence="1">
    <location>
        <begin position="128"/>
        <end position="150"/>
    </location>
</feature>
<evidence type="ECO:0000256" key="1">
    <source>
        <dbReference type="SAM" id="Phobius"/>
    </source>
</evidence>
<feature type="transmembrane region" description="Helical" evidence="1">
    <location>
        <begin position="74"/>
        <end position="94"/>
    </location>
</feature>
<dbReference type="AlphaFoldDB" id="A0A5S9PE93"/>
<dbReference type="EMBL" id="CACSII010000010">
    <property type="protein sequence ID" value="CAA0102059.1"/>
    <property type="molecule type" value="Genomic_DNA"/>
</dbReference>
<reference evidence="2 3" key="1">
    <citation type="submission" date="2019-11" db="EMBL/GenBank/DDBJ databases">
        <authorList>
            <person name="Holert J."/>
        </authorList>
    </citation>
    <scope>NUCLEOTIDE SEQUENCE [LARGE SCALE GENOMIC DNA]</scope>
    <source>
        <strain evidence="2">BC5_2</strain>
    </source>
</reference>
<dbReference type="OrthoDB" id="9897023at2"/>
<keyword evidence="1" id="KW-1133">Transmembrane helix</keyword>
<name>A0A5S9PE93_9GAMM</name>
<accession>A0A5S9PE93</accession>
<feature type="transmembrane region" description="Helical" evidence="1">
    <location>
        <begin position="31"/>
        <end position="54"/>
    </location>
</feature>
<evidence type="ECO:0000313" key="3">
    <source>
        <dbReference type="Proteomes" id="UP000434580"/>
    </source>
</evidence>